<evidence type="ECO:0000313" key="8">
    <source>
        <dbReference type="Proteomes" id="UP000266188"/>
    </source>
</evidence>
<evidence type="ECO:0000256" key="3">
    <source>
        <dbReference type="ARBA" id="ARBA00022692"/>
    </source>
</evidence>
<evidence type="ECO:0000313" key="7">
    <source>
        <dbReference type="EMBL" id="RJE18073.1"/>
    </source>
</evidence>
<feature type="transmembrane region" description="Helical" evidence="6">
    <location>
        <begin position="29"/>
        <end position="53"/>
    </location>
</feature>
<dbReference type="PANTHER" id="PTHR43791">
    <property type="entry name" value="PERMEASE-RELATED"/>
    <property type="match status" value="1"/>
</dbReference>
<dbReference type="Proteomes" id="UP000266188">
    <property type="component" value="Unassembled WGS sequence"/>
</dbReference>
<comment type="caution">
    <text evidence="7">The sequence shown here is derived from an EMBL/GenBank/DDBJ whole genome shotgun (WGS) entry which is preliminary data.</text>
</comment>
<dbReference type="GO" id="GO:0005886">
    <property type="term" value="C:plasma membrane"/>
    <property type="evidence" value="ECO:0007669"/>
    <property type="project" value="TreeGrafter"/>
</dbReference>
<comment type="subcellular location">
    <subcellularLocation>
        <location evidence="1">Membrane</location>
        <topology evidence="1">Multi-pass membrane protein</topology>
    </subcellularLocation>
</comment>
<dbReference type="SUPFAM" id="SSF103473">
    <property type="entry name" value="MFS general substrate transporter"/>
    <property type="match status" value="1"/>
</dbReference>
<feature type="transmembrane region" description="Helical" evidence="6">
    <location>
        <begin position="192"/>
        <end position="212"/>
    </location>
</feature>
<feature type="transmembrane region" description="Helical" evidence="6">
    <location>
        <begin position="142"/>
        <end position="159"/>
    </location>
</feature>
<keyword evidence="2" id="KW-0813">Transport</keyword>
<dbReference type="GO" id="GO:0022857">
    <property type="term" value="F:transmembrane transporter activity"/>
    <property type="evidence" value="ECO:0007669"/>
    <property type="project" value="InterPro"/>
</dbReference>
<feature type="transmembrane region" description="Helical" evidence="6">
    <location>
        <begin position="166"/>
        <end position="186"/>
    </location>
</feature>
<sequence length="214" mass="23302">MCAVNLSCVLGGLIGATIGEMNGVGGLAGWRWIFISEGVLTCLIAAVFFFLIVDFPEQVHWLTVEERLFVKARLKTEQGDSAIGNSIRARDVWTTVRDPKVILAGLIHLSASVPGYMGTYFAPVMVESFGIRSPINIQLHTAPVWIVAIVLTLVVAYISDKIRHRFLVILVCGIISVAGYYAMFNVKGNTDAQYGTLFLAISGMASLMPGIYDQ</sequence>
<feature type="transmembrane region" description="Helical" evidence="6">
    <location>
        <begin position="101"/>
        <end position="122"/>
    </location>
</feature>
<dbReference type="OrthoDB" id="2985014at2759"/>
<protein>
    <submittedName>
        <fullName evidence="7">Transporter</fullName>
    </submittedName>
</protein>
<dbReference type="InterPro" id="IPR011701">
    <property type="entry name" value="MFS"/>
</dbReference>
<evidence type="ECO:0000256" key="4">
    <source>
        <dbReference type="ARBA" id="ARBA00022989"/>
    </source>
</evidence>
<evidence type="ECO:0000256" key="6">
    <source>
        <dbReference type="SAM" id="Phobius"/>
    </source>
</evidence>
<gene>
    <name evidence="7" type="ORF">PHISCL_09588</name>
</gene>
<keyword evidence="5 6" id="KW-0472">Membrane</keyword>
<keyword evidence="4 6" id="KW-1133">Transmembrane helix</keyword>
<proteinExistence type="predicted"/>
<organism evidence="7 8">
    <name type="scientific">Aspergillus sclerotialis</name>
    <dbReference type="NCBI Taxonomy" id="2070753"/>
    <lineage>
        <taxon>Eukaryota</taxon>
        <taxon>Fungi</taxon>
        <taxon>Dikarya</taxon>
        <taxon>Ascomycota</taxon>
        <taxon>Pezizomycotina</taxon>
        <taxon>Eurotiomycetes</taxon>
        <taxon>Eurotiomycetidae</taxon>
        <taxon>Eurotiales</taxon>
        <taxon>Aspergillaceae</taxon>
        <taxon>Aspergillus</taxon>
        <taxon>Aspergillus subgen. Polypaecilum</taxon>
    </lineage>
</organism>
<dbReference type="Gene3D" id="1.20.1250.20">
    <property type="entry name" value="MFS general substrate transporter like domains"/>
    <property type="match status" value="1"/>
</dbReference>
<dbReference type="EMBL" id="MVGC01000630">
    <property type="protein sequence ID" value="RJE18073.1"/>
    <property type="molecule type" value="Genomic_DNA"/>
</dbReference>
<evidence type="ECO:0000256" key="5">
    <source>
        <dbReference type="ARBA" id="ARBA00023136"/>
    </source>
</evidence>
<name>A0A3A2Z792_9EURO</name>
<keyword evidence="3 6" id="KW-0812">Transmembrane</keyword>
<accession>A0A3A2Z792</accession>
<dbReference type="PANTHER" id="PTHR43791:SF46">
    <property type="entry name" value="MAJOR FACILITATOR SUPERFAMILY (MFS) PROFILE DOMAIN-CONTAINING PROTEIN-RELATED"/>
    <property type="match status" value="1"/>
</dbReference>
<evidence type="ECO:0000256" key="1">
    <source>
        <dbReference type="ARBA" id="ARBA00004141"/>
    </source>
</evidence>
<dbReference type="Pfam" id="PF07690">
    <property type="entry name" value="MFS_1"/>
    <property type="match status" value="1"/>
</dbReference>
<dbReference type="STRING" id="2070753.A0A3A2Z792"/>
<dbReference type="InterPro" id="IPR036259">
    <property type="entry name" value="MFS_trans_sf"/>
</dbReference>
<reference evidence="8" key="1">
    <citation type="submission" date="2017-02" db="EMBL/GenBank/DDBJ databases">
        <authorList>
            <person name="Tafer H."/>
            <person name="Lopandic K."/>
        </authorList>
    </citation>
    <scope>NUCLEOTIDE SEQUENCE [LARGE SCALE GENOMIC DNA]</scope>
    <source>
        <strain evidence="8">CBS 366.77</strain>
    </source>
</reference>
<keyword evidence="8" id="KW-1185">Reference proteome</keyword>
<dbReference type="AlphaFoldDB" id="A0A3A2Z792"/>
<evidence type="ECO:0000256" key="2">
    <source>
        <dbReference type="ARBA" id="ARBA00022448"/>
    </source>
</evidence>